<sequence>MSHFVEPLGGKKCEKVASKPHDVGTSAMAGASTSDMSIFSNDVVSKPHDVGTSAMAAMAGTSTSDMLISNDDVILTEEDFNPMWIKSVEQEIREEFYEKRIRESSNFIEFLIKQRNEIWMQHQELKKNIDSQHNKDLLQITLLKEELQQMRYENDILKAEKRLLNHKIYTLEKNFK</sequence>
<dbReference type="EMBL" id="CAJVQC010008275">
    <property type="protein sequence ID" value="CAG8590451.1"/>
    <property type="molecule type" value="Genomic_DNA"/>
</dbReference>
<dbReference type="Proteomes" id="UP000789920">
    <property type="component" value="Unassembled WGS sequence"/>
</dbReference>
<evidence type="ECO:0000313" key="2">
    <source>
        <dbReference type="Proteomes" id="UP000789920"/>
    </source>
</evidence>
<accession>A0ACA9MG47</accession>
<evidence type="ECO:0000313" key="1">
    <source>
        <dbReference type="EMBL" id="CAG8590451.1"/>
    </source>
</evidence>
<proteinExistence type="predicted"/>
<keyword evidence="2" id="KW-1185">Reference proteome</keyword>
<comment type="caution">
    <text evidence="1">The sequence shown here is derived from an EMBL/GenBank/DDBJ whole genome shotgun (WGS) entry which is preliminary data.</text>
</comment>
<organism evidence="1 2">
    <name type="scientific">Racocetra persica</name>
    <dbReference type="NCBI Taxonomy" id="160502"/>
    <lineage>
        <taxon>Eukaryota</taxon>
        <taxon>Fungi</taxon>
        <taxon>Fungi incertae sedis</taxon>
        <taxon>Mucoromycota</taxon>
        <taxon>Glomeromycotina</taxon>
        <taxon>Glomeromycetes</taxon>
        <taxon>Diversisporales</taxon>
        <taxon>Gigasporaceae</taxon>
        <taxon>Racocetra</taxon>
    </lineage>
</organism>
<name>A0ACA9MG47_9GLOM</name>
<gene>
    <name evidence="1" type="ORF">RPERSI_LOCUS5513</name>
</gene>
<reference evidence="1" key="1">
    <citation type="submission" date="2021-06" db="EMBL/GenBank/DDBJ databases">
        <authorList>
            <person name="Kallberg Y."/>
            <person name="Tangrot J."/>
            <person name="Rosling A."/>
        </authorList>
    </citation>
    <scope>NUCLEOTIDE SEQUENCE</scope>
    <source>
        <strain evidence="1">MA461A</strain>
    </source>
</reference>
<protein>
    <submittedName>
        <fullName evidence="1">26406_t:CDS:1</fullName>
    </submittedName>
</protein>